<evidence type="ECO:0000259" key="5">
    <source>
        <dbReference type="Pfam" id="PF01555"/>
    </source>
</evidence>
<evidence type="ECO:0000256" key="3">
    <source>
        <dbReference type="ARBA" id="ARBA00022679"/>
    </source>
</evidence>
<evidence type="ECO:0000256" key="2">
    <source>
        <dbReference type="ARBA" id="ARBA00022603"/>
    </source>
</evidence>
<evidence type="ECO:0000313" key="7">
    <source>
        <dbReference type="Proteomes" id="UP000176498"/>
    </source>
</evidence>
<name>A0A1G1XME5_9BACT</name>
<organism evidence="6 7">
    <name type="scientific">Candidatus Buchananbacteria bacterium RBG_13_36_9</name>
    <dbReference type="NCBI Taxonomy" id="1797530"/>
    <lineage>
        <taxon>Bacteria</taxon>
        <taxon>Candidatus Buchananiibacteriota</taxon>
    </lineage>
</organism>
<dbReference type="SUPFAM" id="SSF53335">
    <property type="entry name" value="S-adenosyl-L-methionine-dependent methyltransferases"/>
    <property type="match status" value="1"/>
</dbReference>
<dbReference type="InterPro" id="IPR002052">
    <property type="entry name" value="DNA_methylase_N6_adenine_CS"/>
</dbReference>
<evidence type="ECO:0000313" key="6">
    <source>
        <dbReference type="EMBL" id="OGY41188.1"/>
    </source>
</evidence>
<reference evidence="6 7" key="1">
    <citation type="journal article" date="2016" name="Nat. Commun.">
        <title>Thousands of microbial genomes shed light on interconnected biogeochemical processes in an aquifer system.</title>
        <authorList>
            <person name="Anantharaman K."/>
            <person name="Brown C.T."/>
            <person name="Hug L.A."/>
            <person name="Sharon I."/>
            <person name="Castelle C.J."/>
            <person name="Probst A.J."/>
            <person name="Thomas B.C."/>
            <person name="Singh A."/>
            <person name="Wilkins M.J."/>
            <person name="Karaoz U."/>
            <person name="Brodie E.L."/>
            <person name="Williams K.H."/>
            <person name="Hubbard S.S."/>
            <person name="Banfield J.F."/>
        </authorList>
    </citation>
    <scope>NUCLEOTIDE SEQUENCE [LARGE SCALE GENOMIC DNA]</scope>
</reference>
<dbReference type="InterPro" id="IPR002295">
    <property type="entry name" value="N4/N6-MTase_EcoPI_Mod-like"/>
</dbReference>
<sequence length="572" mass="66839">MVKLNKSKYEKYTREELIDELETLKKKKYGLVWDKKNSQEMLDAFVNWENVPENFVPKQFPVLKKVKNKEIETDKAKSVNLLIEGDNYHSLAVLNFTHQNKIDVIYIDPPYNTGNNDFIYNDKFIDKEDPFRHSKWLSFMEKRLKLARSLLKKDGLIFISIDDNEQSQLKLLCDEIFEEKNFIAQIVWRKKYGGGKGTRFFVDLHEYILIYAKDISQIDQFLLERSADQTQIFKERDEYFKERGAFYIRPLKSGLALRKTLIYPIKCPDGSEVETQWICGRETYEQLLSEGRIVFKKLKNGKYNIYKKFYEKDGEGLVHPESIFYDLAYNQNGKEELKKIFNIQEGRDIPFENPKPTKLIQYLLQIARRKDATILDYMAGSGTTGHAVLKLNNEDGGSRKFILCTNDEEIDHNGNSKKHKICTDVCYPRIEKVINGYKNKKGEKISGLGGNLKYFKTDFVGSDSTDKNKRDLVNKSAEMICIKEDIFDLVVDGGLDYRIYQKGKKFLGVIFDIDAIADFKKEAEKHKGNFVVYCFSYTEVTPEKEFKGLKNKYVLKPIPAVILRIYLEIFKK</sequence>
<protein>
    <recommendedName>
        <fullName evidence="5">DNA methylase N-4/N-6 domain-containing protein</fullName>
    </recommendedName>
</protein>
<dbReference type="AlphaFoldDB" id="A0A1G1XME5"/>
<keyword evidence="4" id="KW-0949">S-adenosyl-L-methionine</keyword>
<dbReference type="Gene3D" id="3.40.50.150">
    <property type="entry name" value="Vaccinia Virus protein VP39"/>
    <property type="match status" value="1"/>
</dbReference>
<dbReference type="PROSITE" id="PS00092">
    <property type="entry name" value="N6_MTASE"/>
    <property type="match status" value="1"/>
</dbReference>
<dbReference type="GO" id="GO:0008170">
    <property type="term" value="F:N-methyltransferase activity"/>
    <property type="evidence" value="ECO:0007669"/>
    <property type="project" value="InterPro"/>
</dbReference>
<comment type="caution">
    <text evidence="6">The sequence shown here is derived from an EMBL/GenBank/DDBJ whole genome shotgun (WGS) entry which is preliminary data.</text>
</comment>
<dbReference type="InterPro" id="IPR029063">
    <property type="entry name" value="SAM-dependent_MTases_sf"/>
</dbReference>
<comment type="similarity">
    <text evidence="1">Belongs to the N(4)/N(6)-methyltransferase family.</text>
</comment>
<keyword evidence="2" id="KW-0489">Methyltransferase</keyword>
<dbReference type="Pfam" id="PF01555">
    <property type="entry name" value="N6_N4_Mtase"/>
    <property type="match status" value="1"/>
</dbReference>
<dbReference type="GO" id="GO:0032259">
    <property type="term" value="P:methylation"/>
    <property type="evidence" value="ECO:0007669"/>
    <property type="project" value="UniProtKB-KW"/>
</dbReference>
<dbReference type="InterPro" id="IPR002941">
    <property type="entry name" value="DNA_methylase_N4/N6"/>
</dbReference>
<accession>A0A1G1XME5</accession>
<gene>
    <name evidence="6" type="ORF">A2Y82_01955</name>
</gene>
<evidence type="ECO:0000256" key="1">
    <source>
        <dbReference type="ARBA" id="ARBA00006594"/>
    </source>
</evidence>
<proteinExistence type="inferred from homology"/>
<dbReference type="PRINTS" id="PR00506">
    <property type="entry name" value="D21N6MTFRASE"/>
</dbReference>
<feature type="domain" description="DNA methylase N-4/N-6" evidence="5">
    <location>
        <begin position="102"/>
        <end position="409"/>
    </location>
</feature>
<keyword evidence="3" id="KW-0808">Transferase</keyword>
<dbReference type="GO" id="GO:0003677">
    <property type="term" value="F:DNA binding"/>
    <property type="evidence" value="ECO:0007669"/>
    <property type="project" value="InterPro"/>
</dbReference>
<dbReference type="Proteomes" id="UP000176498">
    <property type="component" value="Unassembled WGS sequence"/>
</dbReference>
<evidence type="ECO:0000256" key="4">
    <source>
        <dbReference type="ARBA" id="ARBA00022691"/>
    </source>
</evidence>
<dbReference type="EMBL" id="MHHZ01000021">
    <property type="protein sequence ID" value="OGY41188.1"/>
    <property type="molecule type" value="Genomic_DNA"/>
</dbReference>